<accession>J9UI96</accession>
<dbReference type="HOGENOM" id="CLU_1358296_0_0_12"/>
<feature type="domain" description="PurM-like N-terminal" evidence="2">
    <location>
        <begin position="26"/>
        <end position="141"/>
    </location>
</feature>
<dbReference type="Pfam" id="PF00586">
    <property type="entry name" value="AIRS"/>
    <property type="match status" value="1"/>
</dbReference>
<evidence type="ECO:0000313" key="4">
    <source>
        <dbReference type="Proteomes" id="UP000007346"/>
    </source>
</evidence>
<keyword evidence="3" id="KW-0418">Kinase</keyword>
<sequence length="201" mass="22657">MKEFELIEKIKQLSNNFNKTSNINIGDDCAVLKNLSDKKDILVTTDILVENIHFSLKYYSFYDVGYKSAQVNISDIICKGAFPKSVFVSLSIPKNITEENILQWYDGFLEACKPYNIEIAGGDTTSSNNDFFISITLIGEIEKNKAILRNTAKDNDNIYVLGIVGESDLGLKKLLSGNYSYDDESVKTHLRPKLFLMSGKR</sequence>
<evidence type="ECO:0000259" key="2">
    <source>
        <dbReference type="Pfam" id="PF00586"/>
    </source>
</evidence>
<dbReference type="InterPro" id="IPR006283">
    <property type="entry name" value="ThiL-like"/>
</dbReference>
<dbReference type="CDD" id="cd02194">
    <property type="entry name" value="ThiL"/>
    <property type="match status" value="1"/>
</dbReference>
<dbReference type="AlphaFoldDB" id="J9UI96"/>
<dbReference type="EMBL" id="CP003490">
    <property type="protein sequence ID" value="AFR69925.1"/>
    <property type="molecule type" value="Genomic_DNA"/>
</dbReference>
<dbReference type="GO" id="GO:0009030">
    <property type="term" value="F:thiamine-phosphate kinase activity"/>
    <property type="evidence" value="ECO:0007669"/>
    <property type="project" value="InterPro"/>
</dbReference>
<dbReference type="InterPro" id="IPR016188">
    <property type="entry name" value="PurM-like_N"/>
</dbReference>
<dbReference type="PANTHER" id="PTHR30270">
    <property type="entry name" value="THIAMINE-MONOPHOSPHATE KINASE"/>
    <property type="match status" value="1"/>
</dbReference>
<dbReference type="PANTHER" id="PTHR30270:SF0">
    <property type="entry name" value="THIAMINE-MONOPHOSPHATE KINASE"/>
    <property type="match status" value="1"/>
</dbReference>
<dbReference type="InterPro" id="IPR036921">
    <property type="entry name" value="PurM-like_N_sf"/>
</dbReference>
<dbReference type="Proteomes" id="UP000007346">
    <property type="component" value="Chromosome"/>
</dbReference>
<evidence type="ECO:0000313" key="3">
    <source>
        <dbReference type="EMBL" id="AFR69925.1"/>
    </source>
</evidence>
<keyword evidence="3" id="KW-0808">Transferase</keyword>
<protein>
    <submittedName>
        <fullName evidence="3">Putative thiamine monophosphate kinase</fullName>
    </submittedName>
</protein>
<organism evidence="3 4">
    <name type="scientific">Brachyspira pilosicoli B2904</name>
    <dbReference type="NCBI Taxonomy" id="1133568"/>
    <lineage>
        <taxon>Bacteria</taxon>
        <taxon>Pseudomonadati</taxon>
        <taxon>Spirochaetota</taxon>
        <taxon>Spirochaetia</taxon>
        <taxon>Brachyspirales</taxon>
        <taxon>Brachyspiraceae</taxon>
        <taxon>Brachyspira</taxon>
    </lineage>
</organism>
<dbReference type="PATRIC" id="fig|1133568.3.peg.570"/>
<proteinExistence type="predicted"/>
<dbReference type="SUPFAM" id="SSF55326">
    <property type="entry name" value="PurM N-terminal domain-like"/>
    <property type="match status" value="1"/>
</dbReference>
<dbReference type="GO" id="GO:0009228">
    <property type="term" value="P:thiamine biosynthetic process"/>
    <property type="evidence" value="ECO:0007669"/>
    <property type="project" value="UniProtKB-KW"/>
</dbReference>
<dbReference type="KEGG" id="bpj:B2904_orf576"/>
<evidence type="ECO:0000256" key="1">
    <source>
        <dbReference type="ARBA" id="ARBA00022977"/>
    </source>
</evidence>
<name>J9UI96_BRAPL</name>
<keyword evidence="1" id="KW-0784">Thiamine biosynthesis</keyword>
<reference evidence="3 4" key="1">
    <citation type="journal article" date="2012" name="BMC Genomics">
        <title>Comparative genomics of Brachyspira pilosicoli strains: genome rearrangements, reductions and correlation of genetic compliment with phenotypic diversity.</title>
        <authorList>
            <person name="Mappley L.J."/>
            <person name="Black M.L."/>
            <person name="Abuoun M."/>
            <person name="Darby A.C."/>
            <person name="Woodward M.J."/>
            <person name="Parkhill J."/>
            <person name="Turner A.K."/>
            <person name="Bellgard M.I."/>
            <person name="La T."/>
            <person name="Phillips N.D."/>
            <person name="La Ragione R.M."/>
            <person name="Hampson D.J."/>
        </authorList>
    </citation>
    <scope>NUCLEOTIDE SEQUENCE [LARGE SCALE GENOMIC DNA]</scope>
    <source>
        <strain evidence="3">B2904</strain>
    </source>
</reference>
<gene>
    <name evidence="3" type="ORF">B2904_orf576</name>
</gene>
<dbReference type="Gene3D" id="3.30.1330.10">
    <property type="entry name" value="PurM-like, N-terminal domain"/>
    <property type="match status" value="1"/>
</dbReference>